<gene>
    <name evidence="1" type="ORF">BU23DRAFT_551822</name>
</gene>
<name>A0A6A5VI79_9PLEO</name>
<accession>A0A6A5VI79</accession>
<dbReference type="Proteomes" id="UP000800036">
    <property type="component" value="Unassembled WGS sequence"/>
</dbReference>
<dbReference type="AlphaFoldDB" id="A0A6A5VI79"/>
<evidence type="ECO:0000313" key="2">
    <source>
        <dbReference type="Proteomes" id="UP000800036"/>
    </source>
</evidence>
<organism evidence="1 2">
    <name type="scientific">Bimuria novae-zelandiae CBS 107.79</name>
    <dbReference type="NCBI Taxonomy" id="1447943"/>
    <lineage>
        <taxon>Eukaryota</taxon>
        <taxon>Fungi</taxon>
        <taxon>Dikarya</taxon>
        <taxon>Ascomycota</taxon>
        <taxon>Pezizomycotina</taxon>
        <taxon>Dothideomycetes</taxon>
        <taxon>Pleosporomycetidae</taxon>
        <taxon>Pleosporales</taxon>
        <taxon>Massarineae</taxon>
        <taxon>Didymosphaeriaceae</taxon>
        <taxon>Bimuria</taxon>
    </lineage>
</organism>
<keyword evidence="2" id="KW-1185">Reference proteome</keyword>
<sequence length="98" mass="11160">MEQADIVKLYAVFETLMKKIEKAEAPEGAAALIEQFRESAAALRKEIEARDAEVRKEAHRLDEVRAKLAQDQHNLGLREDTLRRQGQELAREKAEFAA</sequence>
<proteinExistence type="predicted"/>
<evidence type="ECO:0000313" key="1">
    <source>
        <dbReference type="EMBL" id="KAF1976358.1"/>
    </source>
</evidence>
<dbReference type="EMBL" id="ML976667">
    <property type="protein sequence ID" value="KAF1976358.1"/>
    <property type="molecule type" value="Genomic_DNA"/>
</dbReference>
<reference evidence="1" key="1">
    <citation type="journal article" date="2020" name="Stud. Mycol.">
        <title>101 Dothideomycetes genomes: a test case for predicting lifestyles and emergence of pathogens.</title>
        <authorList>
            <person name="Haridas S."/>
            <person name="Albert R."/>
            <person name="Binder M."/>
            <person name="Bloem J."/>
            <person name="Labutti K."/>
            <person name="Salamov A."/>
            <person name="Andreopoulos B."/>
            <person name="Baker S."/>
            <person name="Barry K."/>
            <person name="Bills G."/>
            <person name="Bluhm B."/>
            <person name="Cannon C."/>
            <person name="Castanera R."/>
            <person name="Culley D."/>
            <person name="Daum C."/>
            <person name="Ezra D."/>
            <person name="Gonzalez J."/>
            <person name="Henrissat B."/>
            <person name="Kuo A."/>
            <person name="Liang C."/>
            <person name="Lipzen A."/>
            <person name="Lutzoni F."/>
            <person name="Magnuson J."/>
            <person name="Mondo S."/>
            <person name="Nolan M."/>
            <person name="Ohm R."/>
            <person name="Pangilinan J."/>
            <person name="Park H.-J."/>
            <person name="Ramirez L."/>
            <person name="Alfaro M."/>
            <person name="Sun H."/>
            <person name="Tritt A."/>
            <person name="Yoshinaga Y."/>
            <person name="Zwiers L.-H."/>
            <person name="Turgeon B."/>
            <person name="Goodwin S."/>
            <person name="Spatafora J."/>
            <person name="Crous P."/>
            <person name="Grigoriev I."/>
        </authorList>
    </citation>
    <scope>NUCLEOTIDE SEQUENCE</scope>
    <source>
        <strain evidence="1">CBS 107.79</strain>
    </source>
</reference>
<protein>
    <submittedName>
        <fullName evidence="1">Uncharacterized protein</fullName>
    </submittedName>
</protein>